<evidence type="ECO:0000313" key="4">
    <source>
        <dbReference type="EMBL" id="MFB9311485.1"/>
    </source>
</evidence>
<dbReference type="InterPro" id="IPR036514">
    <property type="entry name" value="SGNH_hydro_sf"/>
</dbReference>
<dbReference type="EMBL" id="JBHMDG010000001">
    <property type="protein sequence ID" value="MFB9311485.1"/>
    <property type="molecule type" value="Genomic_DNA"/>
</dbReference>
<evidence type="ECO:0000256" key="2">
    <source>
        <dbReference type="SAM" id="SignalP"/>
    </source>
</evidence>
<dbReference type="RefSeq" id="WP_246084119.1">
    <property type="nucleotide sequence ID" value="NZ_JBHMDG010000001.1"/>
</dbReference>
<feature type="domain" description="SGNH hydrolase-type esterase" evidence="3">
    <location>
        <begin position="65"/>
        <end position="284"/>
    </location>
</feature>
<dbReference type="EC" id="3.1.-.-" evidence="4"/>
<dbReference type="Gene3D" id="3.40.50.1110">
    <property type="entry name" value="SGNH hydrolase"/>
    <property type="match status" value="1"/>
</dbReference>
<name>A0ABV5K469_9ACTN</name>
<dbReference type="PANTHER" id="PTHR37981:SF1">
    <property type="entry name" value="SGNH HYDROLASE-TYPE ESTERASE DOMAIN-CONTAINING PROTEIN"/>
    <property type="match status" value="1"/>
</dbReference>
<proteinExistence type="predicted"/>
<dbReference type="Pfam" id="PF13472">
    <property type="entry name" value="Lipase_GDSL_2"/>
    <property type="match status" value="1"/>
</dbReference>
<dbReference type="PANTHER" id="PTHR37981">
    <property type="entry name" value="LIPASE 2"/>
    <property type="match status" value="1"/>
</dbReference>
<feature type="signal peptide" evidence="2">
    <location>
        <begin position="1"/>
        <end position="26"/>
    </location>
</feature>
<comment type="caution">
    <text evidence="4">The sequence shown here is derived from an EMBL/GenBank/DDBJ whole genome shotgun (WGS) entry which is preliminary data.</text>
</comment>
<reference evidence="4 5" key="1">
    <citation type="submission" date="2024-09" db="EMBL/GenBank/DDBJ databases">
        <authorList>
            <person name="Sun Q."/>
            <person name="Mori K."/>
        </authorList>
    </citation>
    <scope>NUCLEOTIDE SEQUENCE [LARGE SCALE GENOMIC DNA]</scope>
    <source>
        <strain evidence="4 5">JCM 9626</strain>
    </source>
</reference>
<dbReference type="PROSITE" id="PS51257">
    <property type="entry name" value="PROKAR_LIPOPROTEIN"/>
    <property type="match status" value="1"/>
</dbReference>
<dbReference type="GO" id="GO:0016787">
    <property type="term" value="F:hydrolase activity"/>
    <property type="evidence" value="ECO:0007669"/>
    <property type="project" value="UniProtKB-KW"/>
</dbReference>
<keyword evidence="2" id="KW-0732">Signal</keyword>
<keyword evidence="5" id="KW-1185">Reference proteome</keyword>
<keyword evidence="4" id="KW-0378">Hydrolase</keyword>
<feature type="compositionally biased region" description="Low complexity" evidence="1">
    <location>
        <begin position="22"/>
        <end position="58"/>
    </location>
</feature>
<feature type="region of interest" description="Disordered" evidence="1">
    <location>
        <begin position="22"/>
        <end position="61"/>
    </location>
</feature>
<protein>
    <submittedName>
        <fullName evidence="4">SGNH/GDSL hydrolase family protein</fullName>
        <ecNumber evidence="4">3.1.-.-</ecNumber>
    </submittedName>
</protein>
<dbReference type="Proteomes" id="UP001589750">
    <property type="component" value="Unassembled WGS sequence"/>
</dbReference>
<accession>A0ABV5K469</accession>
<dbReference type="CDD" id="cd01823">
    <property type="entry name" value="SEST_like"/>
    <property type="match status" value="1"/>
</dbReference>
<evidence type="ECO:0000256" key="1">
    <source>
        <dbReference type="SAM" id="MobiDB-lite"/>
    </source>
</evidence>
<feature type="chain" id="PRO_5046398560" evidence="2">
    <location>
        <begin position="27"/>
        <end position="300"/>
    </location>
</feature>
<evidence type="ECO:0000313" key="5">
    <source>
        <dbReference type="Proteomes" id="UP001589750"/>
    </source>
</evidence>
<evidence type="ECO:0000259" key="3">
    <source>
        <dbReference type="Pfam" id="PF13472"/>
    </source>
</evidence>
<dbReference type="SUPFAM" id="SSF52266">
    <property type="entry name" value="SGNH hydrolase"/>
    <property type="match status" value="1"/>
</dbReference>
<dbReference type="InterPro" id="IPR013830">
    <property type="entry name" value="SGNH_hydro"/>
</dbReference>
<dbReference type="InterPro" id="IPR037460">
    <property type="entry name" value="SEST-like"/>
</dbReference>
<organism evidence="4 5">
    <name type="scientific">Nocardioides plantarum</name>
    <dbReference type="NCBI Taxonomy" id="29299"/>
    <lineage>
        <taxon>Bacteria</taxon>
        <taxon>Bacillati</taxon>
        <taxon>Actinomycetota</taxon>
        <taxon>Actinomycetes</taxon>
        <taxon>Propionibacteriales</taxon>
        <taxon>Nocardioidaceae</taxon>
        <taxon>Nocardioides</taxon>
    </lineage>
</organism>
<sequence length="300" mass="29998">MRGPVAVLAVLTLGLVSACSDSDAPAAEPTSASASTSPSASASASASPSGSPTPEAPTVGPQYVALGDSYAAAPGVPTTSGAGGCFRSSGNYAQLVASAADLTVTDVTCSGATTATVLAQQVTRITPDAELVTIGVGGNDFDLFTKLIQTCTSLAGSDPEGTPCSDTVRAELDKTLPKIDANLDGLFDAIAAAAPSAKVVVVGYPDLLPASGGCPDRAPLATGDFALLNEVTHGLSDLLRGQAERLDLDFVDLEGPSRGHDICSATPWVNGAEFAPDGTIPFHPFGVEQQAVAKLVTALL</sequence>
<gene>
    <name evidence="4" type="ORF">ACFFRI_00390</name>
</gene>